<dbReference type="Proteomes" id="UP000796104">
    <property type="component" value="Unassembled WGS sequence"/>
</dbReference>
<name>A0AAX2UPW0_AERVE</name>
<evidence type="ECO:0000313" key="1">
    <source>
        <dbReference type="EMBL" id="TND51910.1"/>
    </source>
</evidence>
<reference evidence="1" key="1">
    <citation type="submission" date="2017-10" db="EMBL/GenBank/DDBJ databases">
        <authorList>
            <person name="Colston S.M."/>
            <person name="Graf J."/>
        </authorList>
    </citation>
    <scope>NUCLEOTIDE SEQUENCE</scope>
    <source>
        <strain evidence="1">BAQ071013-135</strain>
    </source>
</reference>
<proteinExistence type="predicted"/>
<organism evidence="1 2">
    <name type="scientific">Aeromonas veronii</name>
    <dbReference type="NCBI Taxonomy" id="654"/>
    <lineage>
        <taxon>Bacteria</taxon>
        <taxon>Pseudomonadati</taxon>
        <taxon>Pseudomonadota</taxon>
        <taxon>Gammaproteobacteria</taxon>
        <taxon>Aeromonadales</taxon>
        <taxon>Aeromonadaceae</taxon>
        <taxon>Aeromonas</taxon>
    </lineage>
</organism>
<comment type="caution">
    <text evidence="1">The sequence shown here is derived from an EMBL/GenBank/DDBJ whole genome shotgun (WGS) entry which is preliminary data.</text>
</comment>
<dbReference type="AlphaFoldDB" id="A0AAX2UPW0"/>
<evidence type="ECO:0000313" key="2">
    <source>
        <dbReference type="Proteomes" id="UP000796104"/>
    </source>
</evidence>
<reference evidence="1" key="2">
    <citation type="journal article" date="2019" name="PLoS ONE">
        <title>Identification and characterization of putative Aeromonas spp. T3SS effectors.</title>
        <authorList>
            <person name="Rangel L.T."/>
            <person name="Marden J."/>
            <person name="Colston S."/>
            <person name="Setubal J.C."/>
            <person name="Graf J."/>
            <person name="Gogarten J.P."/>
        </authorList>
    </citation>
    <scope>NUCLEOTIDE SEQUENCE</scope>
    <source>
        <strain evidence="1">BAQ071013-135</strain>
    </source>
</reference>
<gene>
    <name evidence="1" type="ORF">CF123_18755</name>
</gene>
<protein>
    <submittedName>
        <fullName evidence="1">Uncharacterized protein</fullName>
    </submittedName>
</protein>
<sequence>MSWFAVVGDAVPPGLEPVLVRVLDALSAKGMSMRTHKGDIGNLAMEHFKGGKFSFWPGFEQTGVIVHVDPRNTDLTKTLIRSVPGFARASGHEKSLAQSVAASVIGLDGSGSFKASFGITMEATELDKKFPCFIASKLGLKLYNIADRNQLSELVSVIRR</sequence>
<dbReference type="RefSeq" id="WP_139495343.1">
    <property type="nucleotide sequence ID" value="NZ_CAWORL010000019.1"/>
</dbReference>
<accession>A0AAX2UPW0</accession>
<dbReference type="EMBL" id="PDXJ01000026">
    <property type="protein sequence ID" value="TND51910.1"/>
    <property type="molecule type" value="Genomic_DNA"/>
</dbReference>